<dbReference type="InterPro" id="IPR010989">
    <property type="entry name" value="SNARE"/>
</dbReference>
<evidence type="ECO:0000256" key="1">
    <source>
        <dbReference type="ARBA" id="ARBA00004211"/>
    </source>
</evidence>
<accession>A0AAV5WUF8</accession>
<dbReference type="InterPro" id="IPR006012">
    <property type="entry name" value="Syntaxin/epimorphin_CS"/>
</dbReference>
<feature type="region of interest" description="Disordered" evidence="10">
    <location>
        <begin position="1"/>
        <end position="39"/>
    </location>
</feature>
<dbReference type="PANTHER" id="PTHR19957">
    <property type="entry name" value="SYNTAXIN"/>
    <property type="match status" value="1"/>
</dbReference>
<keyword evidence="3" id="KW-0813">Transport</keyword>
<feature type="domain" description="T-SNARE coiled-coil homology" evidence="12">
    <location>
        <begin position="205"/>
        <end position="267"/>
    </location>
</feature>
<feature type="transmembrane region" description="Helical" evidence="11">
    <location>
        <begin position="279"/>
        <end position="306"/>
    </location>
</feature>
<dbReference type="GO" id="GO:0031201">
    <property type="term" value="C:SNARE complex"/>
    <property type="evidence" value="ECO:0007669"/>
    <property type="project" value="TreeGrafter"/>
</dbReference>
<dbReference type="InterPro" id="IPR006011">
    <property type="entry name" value="Syntaxin_N"/>
</dbReference>
<comment type="caution">
    <text evidence="13">The sequence shown here is derived from an EMBL/GenBank/DDBJ whole genome shotgun (WGS) entry which is preliminary data.</text>
</comment>
<evidence type="ECO:0000313" key="14">
    <source>
        <dbReference type="Proteomes" id="UP001432322"/>
    </source>
</evidence>
<keyword evidence="7 11" id="KW-0472">Membrane</keyword>
<sequence length="309" mass="35609">MTKDRISDVKVMTRQTRGRKDSTDSEDESSNEKGRLLSPENWETVDQYLELSMRLRADMETMEEELKEIHKLHAKLLSIPSTPALTKELNEKTSQLQSKLRSITAEMKILNKEIGDAKDETPTVNNRIKRDQVTHLNRVLINITTKFSEEQVAYKEKSRKKYTEYLRVLNTDLPDDVLDDALENGTLSETIKGVILAREEKKALLDEVKQRTDDIQTIEKSIRELGEMFHDLHLLVCSQGEMLNNIESNVNRCIEYAVKARTDIVAAQKMKRRAQMMKIGLIFGVIILVIILFLVGKMLFCFYLPFLCG</sequence>
<reference evidence="13" key="1">
    <citation type="submission" date="2023-10" db="EMBL/GenBank/DDBJ databases">
        <title>Genome assembly of Pristionchus species.</title>
        <authorList>
            <person name="Yoshida K."/>
            <person name="Sommer R.J."/>
        </authorList>
    </citation>
    <scope>NUCLEOTIDE SEQUENCE</scope>
    <source>
        <strain evidence="13">RS5133</strain>
    </source>
</reference>
<evidence type="ECO:0000259" key="12">
    <source>
        <dbReference type="PROSITE" id="PS50192"/>
    </source>
</evidence>
<comment type="subcellular location">
    <subcellularLocation>
        <location evidence="1">Membrane</location>
        <topology evidence="1">Single-pass type IV membrane protein</topology>
    </subcellularLocation>
</comment>
<dbReference type="GO" id="GO:0008021">
    <property type="term" value="C:synaptic vesicle"/>
    <property type="evidence" value="ECO:0007669"/>
    <property type="project" value="TreeGrafter"/>
</dbReference>
<dbReference type="CDD" id="cd15848">
    <property type="entry name" value="SNARE_syntaxin1-like"/>
    <property type="match status" value="1"/>
</dbReference>
<evidence type="ECO:0000256" key="2">
    <source>
        <dbReference type="ARBA" id="ARBA00009063"/>
    </source>
</evidence>
<dbReference type="GO" id="GO:0000149">
    <property type="term" value="F:SNARE binding"/>
    <property type="evidence" value="ECO:0007669"/>
    <property type="project" value="TreeGrafter"/>
</dbReference>
<keyword evidence="9" id="KW-0175">Coiled coil</keyword>
<comment type="similarity">
    <text evidence="2 8">Belongs to the syntaxin family.</text>
</comment>
<dbReference type="GO" id="GO:0048278">
    <property type="term" value="P:vesicle docking"/>
    <property type="evidence" value="ECO:0007669"/>
    <property type="project" value="TreeGrafter"/>
</dbReference>
<keyword evidence="5" id="KW-0532">Neurotransmitter transport</keyword>
<evidence type="ECO:0000313" key="13">
    <source>
        <dbReference type="EMBL" id="GMT35632.1"/>
    </source>
</evidence>
<evidence type="ECO:0000256" key="3">
    <source>
        <dbReference type="ARBA" id="ARBA00022448"/>
    </source>
</evidence>
<dbReference type="InterPro" id="IPR045242">
    <property type="entry name" value="Syntaxin"/>
</dbReference>
<protein>
    <recommendedName>
        <fullName evidence="12">t-SNARE coiled-coil homology domain-containing protein</fullName>
    </recommendedName>
</protein>
<keyword evidence="14" id="KW-1185">Reference proteome</keyword>
<proteinExistence type="inferred from homology"/>
<organism evidence="13 14">
    <name type="scientific">Pristionchus fissidentatus</name>
    <dbReference type="NCBI Taxonomy" id="1538716"/>
    <lineage>
        <taxon>Eukaryota</taxon>
        <taxon>Metazoa</taxon>
        <taxon>Ecdysozoa</taxon>
        <taxon>Nematoda</taxon>
        <taxon>Chromadorea</taxon>
        <taxon>Rhabditida</taxon>
        <taxon>Rhabditina</taxon>
        <taxon>Diplogasteromorpha</taxon>
        <taxon>Diplogasteroidea</taxon>
        <taxon>Neodiplogasteridae</taxon>
        <taxon>Pristionchus</taxon>
    </lineage>
</organism>
<dbReference type="GO" id="GO:0006886">
    <property type="term" value="P:intracellular protein transport"/>
    <property type="evidence" value="ECO:0007669"/>
    <property type="project" value="InterPro"/>
</dbReference>
<dbReference type="Proteomes" id="UP001432322">
    <property type="component" value="Unassembled WGS sequence"/>
</dbReference>
<dbReference type="SMART" id="SM00397">
    <property type="entry name" value="t_SNARE"/>
    <property type="match status" value="1"/>
</dbReference>
<dbReference type="GO" id="GO:0031629">
    <property type="term" value="P:synaptic vesicle fusion to presynaptic active zone membrane"/>
    <property type="evidence" value="ECO:0007669"/>
    <property type="project" value="TreeGrafter"/>
</dbReference>
<name>A0AAV5WUF8_9BILA</name>
<dbReference type="SMART" id="SM00503">
    <property type="entry name" value="SynN"/>
    <property type="match status" value="1"/>
</dbReference>
<dbReference type="PROSITE" id="PS00914">
    <property type="entry name" value="SYNTAXIN"/>
    <property type="match status" value="1"/>
</dbReference>
<keyword evidence="4 11" id="KW-0812">Transmembrane</keyword>
<dbReference type="Gene3D" id="1.20.58.70">
    <property type="match status" value="1"/>
</dbReference>
<evidence type="ECO:0000256" key="4">
    <source>
        <dbReference type="ARBA" id="ARBA00022692"/>
    </source>
</evidence>
<dbReference type="EMBL" id="BTSY01000007">
    <property type="protein sequence ID" value="GMT35632.1"/>
    <property type="molecule type" value="Genomic_DNA"/>
</dbReference>
<evidence type="ECO:0000256" key="10">
    <source>
        <dbReference type="SAM" id="MobiDB-lite"/>
    </source>
</evidence>
<evidence type="ECO:0000256" key="6">
    <source>
        <dbReference type="ARBA" id="ARBA00022989"/>
    </source>
</evidence>
<evidence type="ECO:0000256" key="8">
    <source>
        <dbReference type="RuleBase" id="RU003858"/>
    </source>
</evidence>
<dbReference type="SUPFAM" id="SSF47661">
    <property type="entry name" value="t-snare proteins"/>
    <property type="match status" value="1"/>
</dbReference>
<evidence type="ECO:0000256" key="7">
    <source>
        <dbReference type="ARBA" id="ARBA00023136"/>
    </source>
</evidence>
<evidence type="ECO:0000256" key="9">
    <source>
        <dbReference type="SAM" id="Coils"/>
    </source>
</evidence>
<dbReference type="GO" id="GO:0048787">
    <property type="term" value="C:presynaptic active zone membrane"/>
    <property type="evidence" value="ECO:0007669"/>
    <property type="project" value="TreeGrafter"/>
</dbReference>
<dbReference type="GO" id="GO:0005484">
    <property type="term" value="F:SNAP receptor activity"/>
    <property type="evidence" value="ECO:0007669"/>
    <property type="project" value="InterPro"/>
</dbReference>
<dbReference type="AlphaFoldDB" id="A0AAV5WUF8"/>
<dbReference type="InterPro" id="IPR000727">
    <property type="entry name" value="T_SNARE_dom"/>
</dbReference>
<dbReference type="Gene3D" id="1.20.5.110">
    <property type="match status" value="1"/>
</dbReference>
<evidence type="ECO:0000256" key="11">
    <source>
        <dbReference type="SAM" id="Phobius"/>
    </source>
</evidence>
<keyword evidence="6 11" id="KW-1133">Transmembrane helix</keyword>
<evidence type="ECO:0000256" key="5">
    <source>
        <dbReference type="ARBA" id="ARBA00022775"/>
    </source>
</evidence>
<gene>
    <name evidence="13" type="ORF">PFISCL1PPCAC_26929</name>
</gene>
<dbReference type="PANTHER" id="PTHR19957:SF307">
    <property type="entry name" value="PROTEIN SSO1-RELATED"/>
    <property type="match status" value="1"/>
</dbReference>
<feature type="coiled-coil region" evidence="9">
    <location>
        <begin position="45"/>
        <end position="120"/>
    </location>
</feature>
<dbReference type="PROSITE" id="PS50192">
    <property type="entry name" value="T_SNARE"/>
    <property type="match status" value="1"/>
</dbReference>